<organism evidence="4 5">
    <name type="scientific">Mycena chlorophos</name>
    <name type="common">Agaric fungus</name>
    <name type="synonym">Agaricus chlorophos</name>
    <dbReference type="NCBI Taxonomy" id="658473"/>
    <lineage>
        <taxon>Eukaryota</taxon>
        <taxon>Fungi</taxon>
        <taxon>Dikarya</taxon>
        <taxon>Basidiomycota</taxon>
        <taxon>Agaricomycotina</taxon>
        <taxon>Agaricomycetes</taxon>
        <taxon>Agaricomycetidae</taxon>
        <taxon>Agaricales</taxon>
        <taxon>Marasmiineae</taxon>
        <taxon>Mycenaceae</taxon>
        <taxon>Mycena</taxon>
    </lineage>
</organism>
<keyword evidence="2" id="KW-1133">Transmembrane helix</keyword>
<keyword evidence="2" id="KW-0812">Transmembrane</keyword>
<feature type="region of interest" description="Disordered" evidence="1">
    <location>
        <begin position="246"/>
        <end position="357"/>
    </location>
</feature>
<dbReference type="PANTHER" id="PTHR34883">
    <property type="entry name" value="SERINE-RICH PROTEIN, PUTATIVE-RELATED-RELATED"/>
    <property type="match status" value="1"/>
</dbReference>
<evidence type="ECO:0008006" key="6">
    <source>
        <dbReference type="Google" id="ProtNLM"/>
    </source>
</evidence>
<evidence type="ECO:0000256" key="1">
    <source>
        <dbReference type="SAM" id="MobiDB-lite"/>
    </source>
</evidence>
<feature type="signal peptide" evidence="3">
    <location>
        <begin position="1"/>
        <end position="16"/>
    </location>
</feature>
<evidence type="ECO:0000256" key="2">
    <source>
        <dbReference type="SAM" id="Phobius"/>
    </source>
</evidence>
<feature type="compositionally biased region" description="Basic and acidic residues" evidence="1">
    <location>
        <begin position="311"/>
        <end position="320"/>
    </location>
</feature>
<dbReference type="Gene3D" id="2.60.40.420">
    <property type="entry name" value="Cupredoxins - blue copper proteins"/>
    <property type="match status" value="1"/>
</dbReference>
<evidence type="ECO:0000256" key="3">
    <source>
        <dbReference type="SAM" id="SignalP"/>
    </source>
</evidence>
<keyword evidence="3" id="KW-0732">Signal</keyword>
<evidence type="ECO:0000313" key="5">
    <source>
        <dbReference type="Proteomes" id="UP000815677"/>
    </source>
</evidence>
<dbReference type="EMBL" id="DF844460">
    <property type="protein sequence ID" value="GAT48317.1"/>
    <property type="molecule type" value="Genomic_DNA"/>
</dbReference>
<reference evidence="4" key="1">
    <citation type="submission" date="2014-09" db="EMBL/GenBank/DDBJ databases">
        <title>Genome sequence of the luminous mushroom Mycena chlorophos for searching fungal bioluminescence genes.</title>
        <authorList>
            <person name="Tanaka Y."/>
            <person name="Kasuga D."/>
            <person name="Oba Y."/>
            <person name="Hase S."/>
            <person name="Sato K."/>
            <person name="Oba Y."/>
            <person name="Sakakibara Y."/>
        </authorList>
    </citation>
    <scope>NUCLEOTIDE SEQUENCE</scope>
</reference>
<feature type="compositionally biased region" description="Polar residues" evidence="1">
    <location>
        <begin position="420"/>
        <end position="442"/>
    </location>
</feature>
<dbReference type="Proteomes" id="UP000815677">
    <property type="component" value="Unassembled WGS sequence"/>
</dbReference>
<protein>
    <recommendedName>
        <fullName evidence="6">Extracellular serine-rich protein</fullName>
    </recommendedName>
</protein>
<feature type="region of interest" description="Disordered" evidence="1">
    <location>
        <begin position="372"/>
        <end position="407"/>
    </location>
</feature>
<gene>
    <name evidence="4" type="ORF">MCHLO_05735</name>
</gene>
<feature type="compositionally biased region" description="Polar residues" evidence="1">
    <location>
        <begin position="336"/>
        <end position="346"/>
    </location>
</feature>
<keyword evidence="2" id="KW-0472">Membrane</keyword>
<feature type="compositionally biased region" description="Basic and acidic residues" evidence="1">
    <location>
        <begin position="276"/>
        <end position="288"/>
    </location>
</feature>
<feature type="compositionally biased region" description="Basic and acidic residues" evidence="1">
    <location>
        <begin position="248"/>
        <end position="261"/>
    </location>
</feature>
<proteinExistence type="predicted"/>
<feature type="chain" id="PRO_5045200134" description="Extracellular serine-rich protein" evidence="3">
    <location>
        <begin position="17"/>
        <end position="480"/>
    </location>
</feature>
<feature type="transmembrane region" description="Helical" evidence="2">
    <location>
        <begin position="217"/>
        <end position="239"/>
    </location>
</feature>
<dbReference type="SUPFAM" id="SSF49503">
    <property type="entry name" value="Cupredoxins"/>
    <property type="match status" value="1"/>
</dbReference>
<dbReference type="InterPro" id="IPR052953">
    <property type="entry name" value="Ser-rich/MCO-related"/>
</dbReference>
<sequence>MLLPLLLAAFVLPVLAQVTHTVTVGVQGSFFDPPTVSANENDIILFVFGGDAHTVTQGSFEHPCVALPGGFDSGFQGRGPDFDAPTPVWSLTVSNTSEPIWFFCSATVPTSHCESGMVGVINPPSINMYAEFVSAAKAVTSTPQPSPSFMPSGQGAFATASPMLSSAPLSSVLSAFSAPTQAGSVLPTTASADQVAATTVAASPSGATSTRRANAGLIAGCVTAGALCVFVLLAVVYWYRIRKRSRGHRDPSEKPLGRDDALDPYMPSELPVGYDYRSRNASSKESRTRQMASYNTTTYDGSRAGGPSFVADERRHRDGTRTYPRPLPIPGVSSAAEPTTNHQQHPQVPLDRDTTGSPDITALAMEVASVLLHTPPKPKPPPATLNSVSGPRARSESRTRTWSRSGRRLSASLQNALVGTKSAPATSGTPTAIATASDTGTSRWYEAERESASDDGLDADLNASERASTSAAPPYSRYGE</sequence>
<name>A0ABQ0LB08_MYCCL</name>
<dbReference type="CDD" id="cd00920">
    <property type="entry name" value="Cupredoxin"/>
    <property type="match status" value="1"/>
</dbReference>
<evidence type="ECO:0000313" key="4">
    <source>
        <dbReference type="EMBL" id="GAT48317.1"/>
    </source>
</evidence>
<dbReference type="PANTHER" id="PTHR34883:SF15">
    <property type="entry name" value="EXTRACELLULAR SERINE-RICH PROTEIN"/>
    <property type="match status" value="1"/>
</dbReference>
<keyword evidence="5" id="KW-1185">Reference proteome</keyword>
<feature type="compositionally biased region" description="Polar residues" evidence="1">
    <location>
        <begin position="289"/>
        <end position="300"/>
    </location>
</feature>
<dbReference type="InterPro" id="IPR008972">
    <property type="entry name" value="Cupredoxin"/>
</dbReference>
<feature type="region of interest" description="Disordered" evidence="1">
    <location>
        <begin position="420"/>
        <end position="480"/>
    </location>
</feature>
<accession>A0ABQ0LB08</accession>